<dbReference type="GO" id="GO:0005524">
    <property type="term" value="F:ATP binding"/>
    <property type="evidence" value="ECO:0007669"/>
    <property type="project" value="UniProtKB-KW"/>
</dbReference>
<evidence type="ECO:0000256" key="9">
    <source>
        <dbReference type="ARBA" id="ARBA00023125"/>
    </source>
</evidence>
<dbReference type="InterPro" id="IPR011545">
    <property type="entry name" value="DEAD/DEAH_box_helicase_dom"/>
</dbReference>
<dbReference type="EMBL" id="UAUQ01000006">
    <property type="protein sequence ID" value="SPZ77319.1"/>
    <property type="molecule type" value="Genomic_DNA"/>
</dbReference>
<dbReference type="GO" id="GO:0043138">
    <property type="term" value="F:3'-5' DNA helicase activity"/>
    <property type="evidence" value="ECO:0007669"/>
    <property type="project" value="UniProtKB-EC"/>
</dbReference>
<dbReference type="EC" id="5.6.2.4" evidence="11"/>
<evidence type="ECO:0000256" key="3">
    <source>
        <dbReference type="ARBA" id="ARBA00022723"/>
    </source>
</evidence>
<comment type="catalytic activity">
    <reaction evidence="12">
        <text>ATP + H2O = ADP + phosphate + H(+)</text>
        <dbReference type="Rhea" id="RHEA:13065"/>
        <dbReference type="ChEBI" id="CHEBI:15377"/>
        <dbReference type="ChEBI" id="CHEBI:15378"/>
        <dbReference type="ChEBI" id="CHEBI:30616"/>
        <dbReference type="ChEBI" id="CHEBI:43474"/>
        <dbReference type="ChEBI" id="CHEBI:456216"/>
        <dbReference type="EC" id="5.6.2.4"/>
    </reaction>
</comment>
<evidence type="ECO:0000313" key="14">
    <source>
        <dbReference type="EMBL" id="SPZ77319.1"/>
    </source>
</evidence>
<feature type="domain" description="Helicase ATP-binding" evidence="13">
    <location>
        <begin position="1"/>
        <end position="101"/>
    </location>
</feature>
<proteinExistence type="predicted"/>
<keyword evidence="10" id="KW-0413">Isomerase</keyword>
<evidence type="ECO:0000256" key="2">
    <source>
        <dbReference type="ARBA" id="ARBA00022705"/>
    </source>
</evidence>
<gene>
    <name evidence="14" type="primary">priA_4</name>
    <name evidence="14" type="ORF">NCTC4837_02034</name>
</gene>
<dbReference type="GO" id="GO:0006310">
    <property type="term" value="P:DNA recombination"/>
    <property type="evidence" value="ECO:0007669"/>
    <property type="project" value="InterPro"/>
</dbReference>
<evidence type="ECO:0000259" key="13">
    <source>
        <dbReference type="PROSITE" id="PS51192"/>
    </source>
</evidence>
<dbReference type="Gene3D" id="3.40.50.300">
    <property type="entry name" value="P-loop containing nucleotide triphosphate hydrolases"/>
    <property type="match status" value="2"/>
</dbReference>
<reference evidence="14 15" key="1">
    <citation type="submission" date="2018-06" db="EMBL/GenBank/DDBJ databases">
        <authorList>
            <consortium name="Pathogen Informatics"/>
            <person name="Doyle S."/>
        </authorList>
    </citation>
    <scope>NUCLEOTIDE SEQUENCE [LARGE SCALE GENOMIC DNA]</scope>
    <source>
        <strain evidence="14 15">NCTC4837</strain>
    </source>
</reference>
<keyword evidence="7" id="KW-0862">Zinc</keyword>
<dbReference type="InterPro" id="IPR014001">
    <property type="entry name" value="Helicase_ATP-bd"/>
</dbReference>
<evidence type="ECO:0000256" key="11">
    <source>
        <dbReference type="ARBA" id="ARBA00034808"/>
    </source>
</evidence>
<dbReference type="Pfam" id="PF18319">
    <property type="entry name" value="Zn_ribbon_PriA"/>
    <property type="match status" value="1"/>
</dbReference>
<dbReference type="PANTHER" id="PTHR30580:SF0">
    <property type="entry name" value="PRIMOSOMAL PROTEIN N"/>
    <property type="match status" value="1"/>
</dbReference>
<keyword evidence="2" id="KW-0235">DNA replication</keyword>
<dbReference type="PROSITE" id="PS51192">
    <property type="entry name" value="HELICASE_ATP_BIND_1"/>
    <property type="match status" value="1"/>
</dbReference>
<dbReference type="SUPFAM" id="SSF52540">
    <property type="entry name" value="P-loop containing nucleoside triphosphate hydrolases"/>
    <property type="match status" value="2"/>
</dbReference>
<dbReference type="GO" id="GO:0046872">
    <property type="term" value="F:metal ion binding"/>
    <property type="evidence" value="ECO:0007669"/>
    <property type="project" value="UniProtKB-KW"/>
</dbReference>
<dbReference type="GO" id="GO:0006302">
    <property type="term" value="P:double-strand break repair"/>
    <property type="evidence" value="ECO:0007669"/>
    <property type="project" value="InterPro"/>
</dbReference>
<accession>A0A2X2K434</accession>
<dbReference type="Proteomes" id="UP000251082">
    <property type="component" value="Unassembled WGS sequence"/>
</dbReference>
<evidence type="ECO:0000256" key="5">
    <source>
        <dbReference type="ARBA" id="ARBA00022801"/>
    </source>
</evidence>
<organism evidence="14 15">
    <name type="scientific">Shigella dysenteriae</name>
    <dbReference type="NCBI Taxonomy" id="622"/>
    <lineage>
        <taxon>Bacteria</taxon>
        <taxon>Pseudomonadati</taxon>
        <taxon>Pseudomonadota</taxon>
        <taxon>Gammaproteobacteria</taxon>
        <taxon>Enterobacterales</taxon>
        <taxon>Enterobacteriaceae</taxon>
        <taxon>Shigella</taxon>
    </lineage>
</organism>
<dbReference type="NCBIfam" id="TIGR00595">
    <property type="entry name" value="priA"/>
    <property type="match status" value="1"/>
</dbReference>
<keyword evidence="3" id="KW-0479">Metal-binding</keyword>
<dbReference type="PANTHER" id="PTHR30580">
    <property type="entry name" value="PRIMOSOMAL PROTEIN N"/>
    <property type="match status" value="1"/>
</dbReference>
<dbReference type="GO" id="GO:0006270">
    <property type="term" value="P:DNA replication initiation"/>
    <property type="evidence" value="ECO:0007669"/>
    <property type="project" value="TreeGrafter"/>
</dbReference>
<dbReference type="InterPro" id="IPR027417">
    <property type="entry name" value="P-loop_NTPase"/>
</dbReference>
<keyword evidence="1" id="KW-0639">Primosome</keyword>
<dbReference type="GO" id="GO:0003677">
    <property type="term" value="F:DNA binding"/>
    <property type="evidence" value="ECO:0007669"/>
    <property type="project" value="UniProtKB-KW"/>
</dbReference>
<keyword evidence="4" id="KW-0547">Nucleotide-binding</keyword>
<dbReference type="FunFam" id="3.40.50.300:FF:000489">
    <property type="entry name" value="Primosome assembly protein PriA"/>
    <property type="match status" value="1"/>
</dbReference>
<evidence type="ECO:0000256" key="1">
    <source>
        <dbReference type="ARBA" id="ARBA00022515"/>
    </source>
</evidence>
<keyword evidence="6" id="KW-0347">Helicase</keyword>
<sequence>MLAQGKQALVMVPEIGLTPQTIARFRERFNAPVEVLHSGLNDSERLSAWLKAKNGEAAIVIGTRSALFTPFKNLGVIVIDEEHDSSYKQQEGWRYHARDLAVYRAHSEQIPISWLRNTRTGNVMQRPAEKIPPAALTRRAGNARPTIQHVLDLKGQKVQAGLAPALITRMRQHLQANNQVILFLNRRGFAPALLCHDCGWIAECPRCDHYYTLHQAQQHLRCHHCDSQRPVPRQCPSCGSTHLVPVGLGTEQLEHTLAPLFPGVPISRIDRDTTSRKGALEQQLAEVHRGGARILIGTQMLAKGHHFRM</sequence>
<dbReference type="InterPro" id="IPR040498">
    <property type="entry name" value="PriA_CRR"/>
</dbReference>
<dbReference type="AlphaFoldDB" id="A0A2X2K434"/>
<evidence type="ECO:0000313" key="15">
    <source>
        <dbReference type="Proteomes" id="UP000251082"/>
    </source>
</evidence>
<evidence type="ECO:0000256" key="6">
    <source>
        <dbReference type="ARBA" id="ARBA00022806"/>
    </source>
</evidence>
<evidence type="ECO:0000256" key="10">
    <source>
        <dbReference type="ARBA" id="ARBA00023235"/>
    </source>
</evidence>
<dbReference type="GO" id="GO:1990077">
    <property type="term" value="C:primosome complex"/>
    <property type="evidence" value="ECO:0007669"/>
    <property type="project" value="UniProtKB-KW"/>
</dbReference>
<dbReference type="GO" id="GO:0006269">
    <property type="term" value="P:DNA replication, synthesis of primer"/>
    <property type="evidence" value="ECO:0007669"/>
    <property type="project" value="UniProtKB-KW"/>
</dbReference>
<dbReference type="InterPro" id="IPR005259">
    <property type="entry name" value="PriA"/>
</dbReference>
<dbReference type="Pfam" id="PF00270">
    <property type="entry name" value="DEAD"/>
    <property type="match status" value="1"/>
</dbReference>
<protein>
    <recommendedName>
        <fullName evidence="11">DNA 3'-5' helicase</fullName>
        <ecNumber evidence="11">5.6.2.4</ecNumber>
    </recommendedName>
</protein>
<evidence type="ECO:0000256" key="8">
    <source>
        <dbReference type="ARBA" id="ARBA00022840"/>
    </source>
</evidence>
<keyword evidence="8" id="KW-0067">ATP-binding</keyword>
<name>A0A2X2K434_SHIDY</name>
<keyword evidence="5 14" id="KW-0378">Hydrolase</keyword>
<evidence type="ECO:0000256" key="12">
    <source>
        <dbReference type="ARBA" id="ARBA00048988"/>
    </source>
</evidence>
<evidence type="ECO:0000256" key="7">
    <source>
        <dbReference type="ARBA" id="ARBA00022833"/>
    </source>
</evidence>
<keyword evidence="9" id="KW-0238">DNA-binding</keyword>
<dbReference type="GO" id="GO:0016887">
    <property type="term" value="F:ATP hydrolysis activity"/>
    <property type="evidence" value="ECO:0007669"/>
    <property type="project" value="RHEA"/>
</dbReference>
<evidence type="ECO:0000256" key="4">
    <source>
        <dbReference type="ARBA" id="ARBA00022741"/>
    </source>
</evidence>